<reference evidence="2 3" key="1">
    <citation type="submission" date="2020-01" db="EMBL/GenBank/DDBJ databases">
        <authorList>
            <consortium name="DOE Joint Genome Institute"/>
            <person name="Haridas S."/>
            <person name="Albert R."/>
            <person name="Binder M."/>
            <person name="Bloem J."/>
            <person name="Labutti K."/>
            <person name="Salamov A."/>
            <person name="Andreopoulos B."/>
            <person name="Baker S.E."/>
            <person name="Barry K."/>
            <person name="Bills G."/>
            <person name="Bluhm B.H."/>
            <person name="Cannon C."/>
            <person name="Castanera R."/>
            <person name="Culley D.E."/>
            <person name="Daum C."/>
            <person name="Ezra D."/>
            <person name="Gonzalez J.B."/>
            <person name="Henrissat B."/>
            <person name="Kuo A."/>
            <person name="Liang C."/>
            <person name="Lipzen A."/>
            <person name="Lutzoni F."/>
            <person name="Magnuson J."/>
            <person name="Mondo S."/>
            <person name="Nolan M."/>
            <person name="Ohm R."/>
            <person name="Pangilinan J."/>
            <person name="Park H.-J.H."/>
            <person name="Ramirez L."/>
            <person name="Alfaro M."/>
            <person name="Sun H."/>
            <person name="Tritt A."/>
            <person name="Yoshinaga Y."/>
            <person name="Zwiers L.-H.L."/>
            <person name="Turgeon B.G."/>
            <person name="Goodwin S.B."/>
            <person name="Spatafora J.W."/>
            <person name="Crous P.W."/>
            <person name="Grigoriev I.V."/>
        </authorList>
    </citation>
    <scope>NUCLEOTIDE SEQUENCE [LARGE SCALE GENOMIC DNA]</scope>
    <source>
        <strain evidence="2 3">CBS 611.86</strain>
    </source>
</reference>
<dbReference type="Pfam" id="PF13508">
    <property type="entry name" value="Acetyltransf_7"/>
    <property type="match status" value="1"/>
</dbReference>
<dbReference type="AlphaFoldDB" id="A0A7C8IAH6"/>
<dbReference type="PROSITE" id="PS51186">
    <property type="entry name" value="GNAT"/>
    <property type="match status" value="1"/>
</dbReference>
<evidence type="ECO:0000259" key="1">
    <source>
        <dbReference type="PROSITE" id="PS51186"/>
    </source>
</evidence>
<dbReference type="SUPFAM" id="SSF55729">
    <property type="entry name" value="Acyl-CoA N-acyltransferases (Nat)"/>
    <property type="match status" value="1"/>
</dbReference>
<dbReference type="OrthoDB" id="410198at2759"/>
<dbReference type="GO" id="GO:0016747">
    <property type="term" value="F:acyltransferase activity, transferring groups other than amino-acyl groups"/>
    <property type="evidence" value="ECO:0007669"/>
    <property type="project" value="InterPro"/>
</dbReference>
<proteinExistence type="predicted"/>
<keyword evidence="3" id="KW-1185">Reference proteome</keyword>
<keyword evidence="2" id="KW-0808">Transferase</keyword>
<protein>
    <submittedName>
        <fullName evidence="2">Acyl-CoA N-acyltransferase</fullName>
    </submittedName>
</protein>
<feature type="non-terminal residue" evidence="2">
    <location>
        <position position="220"/>
    </location>
</feature>
<dbReference type="InterPro" id="IPR000182">
    <property type="entry name" value="GNAT_dom"/>
</dbReference>
<keyword evidence="2" id="KW-0012">Acyltransferase</keyword>
<feature type="domain" description="N-acetyltransferase" evidence="1">
    <location>
        <begin position="68"/>
        <end position="211"/>
    </location>
</feature>
<dbReference type="CDD" id="cd04301">
    <property type="entry name" value="NAT_SF"/>
    <property type="match status" value="1"/>
</dbReference>
<evidence type="ECO:0000313" key="2">
    <source>
        <dbReference type="EMBL" id="KAF2869230.1"/>
    </source>
</evidence>
<dbReference type="EMBL" id="JAADJZ010000017">
    <property type="protein sequence ID" value="KAF2869230.1"/>
    <property type="molecule type" value="Genomic_DNA"/>
</dbReference>
<gene>
    <name evidence="2" type="ORF">BDV95DRAFT_442303</name>
</gene>
<comment type="caution">
    <text evidence="2">The sequence shown here is derived from an EMBL/GenBank/DDBJ whole genome shotgun (WGS) entry which is preliminary data.</text>
</comment>
<dbReference type="InterPro" id="IPR052523">
    <property type="entry name" value="Trichothecene_AcTrans"/>
</dbReference>
<organism evidence="2 3">
    <name type="scientific">Massariosphaeria phaeospora</name>
    <dbReference type="NCBI Taxonomy" id="100035"/>
    <lineage>
        <taxon>Eukaryota</taxon>
        <taxon>Fungi</taxon>
        <taxon>Dikarya</taxon>
        <taxon>Ascomycota</taxon>
        <taxon>Pezizomycotina</taxon>
        <taxon>Dothideomycetes</taxon>
        <taxon>Pleosporomycetidae</taxon>
        <taxon>Pleosporales</taxon>
        <taxon>Pleosporales incertae sedis</taxon>
        <taxon>Massariosphaeria</taxon>
    </lineage>
</organism>
<dbReference type="InterPro" id="IPR016181">
    <property type="entry name" value="Acyl_CoA_acyltransferase"/>
</dbReference>
<dbReference type="PANTHER" id="PTHR42791">
    <property type="entry name" value="GNAT FAMILY ACETYLTRANSFERASE"/>
    <property type="match status" value="1"/>
</dbReference>
<dbReference type="Proteomes" id="UP000481861">
    <property type="component" value="Unassembled WGS sequence"/>
</dbReference>
<sequence>MAFILSEVDVATDFAELMSCMWAAHESPPQPFFRLFCPILHADRDASLRESTARFAAWHQHDAHARWLKVTEAASGRIVGAAWYKIYEADPFAQGEDEDEVADWYPEDSTREFATQAIAQMERPRVEKGRRPQVFLNILFTHPGYRRRGIGSMLLEWGLQTAKDLGVEVWLNATPQGKPLYEKYGFEVVVRNPLVPTTVRPDAKWSQIEQEMGEIVFWTM</sequence>
<dbReference type="Gene3D" id="3.40.630.30">
    <property type="match status" value="1"/>
</dbReference>
<evidence type="ECO:0000313" key="3">
    <source>
        <dbReference type="Proteomes" id="UP000481861"/>
    </source>
</evidence>
<name>A0A7C8IAH6_9PLEO</name>
<accession>A0A7C8IAH6</accession>
<dbReference type="PANTHER" id="PTHR42791:SF5">
    <property type="entry name" value="HYPOTHETICAL ACETYLTRANSFERASE (EUROFUNG)"/>
    <property type="match status" value="1"/>
</dbReference>